<dbReference type="EMBL" id="FQ790282">
    <property type="protein sequence ID" value="CCD46544.1"/>
    <property type="molecule type" value="Genomic_DNA"/>
</dbReference>
<protein>
    <submittedName>
        <fullName evidence="2">Uncharacterized protein</fullName>
    </submittedName>
</protein>
<dbReference type="Proteomes" id="UP000008177">
    <property type="component" value="Unplaced contigs"/>
</dbReference>
<proteinExistence type="predicted"/>
<evidence type="ECO:0000313" key="2">
    <source>
        <dbReference type="EMBL" id="CCD46544.1"/>
    </source>
</evidence>
<sequence>MHKSNERSRHNYFLAGSKTNSRFPTKRHFAVQKKQKAQPITVNRTNNRYAVLRYLGN</sequence>
<accession>G2Y1K4</accession>
<dbReference type="AlphaFoldDB" id="G2Y1K4"/>
<dbReference type="HOGENOM" id="CLU_2996275_0_0_1"/>
<name>G2Y1K4_BOTF4</name>
<feature type="region of interest" description="Disordered" evidence="1">
    <location>
        <begin position="1"/>
        <end position="23"/>
    </location>
</feature>
<reference evidence="3" key="1">
    <citation type="journal article" date="2011" name="PLoS Genet.">
        <title>Genomic analysis of the necrotrophic fungal pathogens Sclerotinia sclerotiorum and Botrytis cinerea.</title>
        <authorList>
            <person name="Amselem J."/>
            <person name="Cuomo C.A."/>
            <person name="van Kan J.A."/>
            <person name="Viaud M."/>
            <person name="Benito E.P."/>
            <person name="Couloux A."/>
            <person name="Coutinho P.M."/>
            <person name="de Vries R.P."/>
            <person name="Dyer P.S."/>
            <person name="Fillinger S."/>
            <person name="Fournier E."/>
            <person name="Gout L."/>
            <person name="Hahn M."/>
            <person name="Kohn L."/>
            <person name="Lapalu N."/>
            <person name="Plummer K.M."/>
            <person name="Pradier J.M."/>
            <person name="Quevillon E."/>
            <person name="Sharon A."/>
            <person name="Simon A."/>
            <person name="ten Have A."/>
            <person name="Tudzynski B."/>
            <person name="Tudzynski P."/>
            <person name="Wincker P."/>
            <person name="Andrew M."/>
            <person name="Anthouard V."/>
            <person name="Beever R.E."/>
            <person name="Beffa R."/>
            <person name="Benoit I."/>
            <person name="Bouzid O."/>
            <person name="Brault B."/>
            <person name="Chen Z."/>
            <person name="Choquer M."/>
            <person name="Collemare J."/>
            <person name="Cotton P."/>
            <person name="Danchin E.G."/>
            <person name="Da Silva C."/>
            <person name="Gautier A."/>
            <person name="Giraud C."/>
            <person name="Giraud T."/>
            <person name="Gonzalez C."/>
            <person name="Grossetete S."/>
            <person name="Guldener U."/>
            <person name="Henrissat B."/>
            <person name="Howlett B.J."/>
            <person name="Kodira C."/>
            <person name="Kretschmer M."/>
            <person name="Lappartient A."/>
            <person name="Leroch M."/>
            <person name="Levis C."/>
            <person name="Mauceli E."/>
            <person name="Neuveglise C."/>
            <person name="Oeser B."/>
            <person name="Pearson M."/>
            <person name="Poulain J."/>
            <person name="Poussereau N."/>
            <person name="Quesneville H."/>
            <person name="Rascle C."/>
            <person name="Schumacher J."/>
            <person name="Segurens B."/>
            <person name="Sexton A."/>
            <person name="Silva E."/>
            <person name="Sirven C."/>
            <person name="Soanes D.M."/>
            <person name="Talbot N.J."/>
            <person name="Templeton M."/>
            <person name="Yandava C."/>
            <person name="Yarden O."/>
            <person name="Zeng Q."/>
            <person name="Rollins J.A."/>
            <person name="Lebrun M.H."/>
            <person name="Dickman M."/>
        </authorList>
    </citation>
    <scope>NUCLEOTIDE SEQUENCE [LARGE SCALE GENOMIC DNA]</scope>
    <source>
        <strain evidence="3">T4</strain>
    </source>
</reference>
<organism evidence="2 3">
    <name type="scientific">Botryotinia fuckeliana (strain T4)</name>
    <name type="common">Noble rot fungus</name>
    <name type="synonym">Botrytis cinerea</name>
    <dbReference type="NCBI Taxonomy" id="999810"/>
    <lineage>
        <taxon>Eukaryota</taxon>
        <taxon>Fungi</taxon>
        <taxon>Dikarya</taxon>
        <taxon>Ascomycota</taxon>
        <taxon>Pezizomycotina</taxon>
        <taxon>Leotiomycetes</taxon>
        <taxon>Helotiales</taxon>
        <taxon>Sclerotiniaceae</taxon>
        <taxon>Botrytis</taxon>
    </lineage>
</organism>
<evidence type="ECO:0000313" key="3">
    <source>
        <dbReference type="Proteomes" id="UP000008177"/>
    </source>
</evidence>
<dbReference type="InParanoid" id="G2Y1K4"/>
<gene>
    <name evidence="2" type="ORF">BofuT4_uP041550.1</name>
</gene>
<evidence type="ECO:0000256" key="1">
    <source>
        <dbReference type="SAM" id="MobiDB-lite"/>
    </source>
</evidence>